<evidence type="ECO:0000259" key="3">
    <source>
        <dbReference type="Pfam" id="PF17782"/>
    </source>
</evidence>
<dbReference type="EMBL" id="QICN01000007">
    <property type="protein sequence ID" value="PXV66588.1"/>
    <property type="molecule type" value="Genomic_DNA"/>
</dbReference>
<gene>
    <name evidence="4" type="ORF">C8D93_107153</name>
</gene>
<evidence type="ECO:0000313" key="5">
    <source>
        <dbReference type="Proteomes" id="UP000248330"/>
    </source>
</evidence>
<dbReference type="InterPro" id="IPR036388">
    <property type="entry name" value="WH-like_DNA-bd_sf"/>
</dbReference>
<reference evidence="4 5" key="1">
    <citation type="submission" date="2018-04" db="EMBL/GenBank/DDBJ databases">
        <title>Genomic Encyclopedia of Type Strains, Phase IV (KMG-IV): sequencing the most valuable type-strain genomes for metagenomic binning, comparative biology and taxonomic classification.</title>
        <authorList>
            <person name="Goeker M."/>
        </authorList>
    </citation>
    <scope>NUCLEOTIDE SEQUENCE [LARGE SCALE GENOMIC DNA]</scope>
    <source>
        <strain evidence="4 5">DSM 104150</strain>
    </source>
</reference>
<evidence type="ECO:0000313" key="4">
    <source>
        <dbReference type="EMBL" id="PXV66588.1"/>
    </source>
</evidence>
<dbReference type="Gene3D" id="1.10.10.10">
    <property type="entry name" value="Winged helix-like DNA-binding domain superfamily/Winged helix DNA-binding domain"/>
    <property type="match status" value="1"/>
</dbReference>
<feature type="domain" description="DprA winged helix" evidence="3">
    <location>
        <begin position="306"/>
        <end position="365"/>
    </location>
</feature>
<dbReference type="Gene3D" id="3.40.50.450">
    <property type="match status" value="1"/>
</dbReference>
<dbReference type="GO" id="GO:0009294">
    <property type="term" value="P:DNA-mediated transformation"/>
    <property type="evidence" value="ECO:0007669"/>
    <property type="project" value="InterPro"/>
</dbReference>
<dbReference type="InterPro" id="IPR003488">
    <property type="entry name" value="DprA"/>
</dbReference>
<dbReference type="AlphaFoldDB" id="A0A318EAL4"/>
<sequence>MVDAQALRPWLVLCRAPRVGGAAIRHLLDRFPSAHDAVSASRAALAAAGLDVAQIEAVQRPDADALARDLDWLAAPGRRLLTWRDDDYPAALREIAQPPAVLFVQGDADWLAVPQIAIVGSRHASPQGLENAQAFAGELARRGLAVTSGLALGIDGAAHRGALVAGGGTVAVCGTGLDRVYPARHKALAHDIAASGALVSEFPPGVAALAENFPRRNRIISGLSIGVLVVEAARESGSLITARLALEQGREVFAIPGSIHNPMARGCHALIRQGAKLVETVDDILVEIGPLLGTRRATLLPAAATAAPAVSDTGDEMERALLQAMGDETVAVDTLAARVQAPVGELQAALTRLELAGAVAGVPGGRYQRLARSRS</sequence>
<dbReference type="Proteomes" id="UP000248330">
    <property type="component" value="Unassembled WGS sequence"/>
</dbReference>
<dbReference type="PANTHER" id="PTHR43022:SF1">
    <property type="entry name" value="PROTEIN SMF"/>
    <property type="match status" value="1"/>
</dbReference>
<comment type="caution">
    <text evidence="4">The sequence shown here is derived from an EMBL/GenBank/DDBJ whole genome shotgun (WGS) entry which is preliminary data.</text>
</comment>
<comment type="similarity">
    <text evidence="1">Belongs to the DprA/Smf family.</text>
</comment>
<dbReference type="InterPro" id="IPR041614">
    <property type="entry name" value="DprA_WH"/>
</dbReference>
<proteinExistence type="inferred from homology"/>
<dbReference type="Pfam" id="PF02481">
    <property type="entry name" value="DNA_processg_A"/>
    <property type="match status" value="1"/>
</dbReference>
<protein>
    <submittedName>
        <fullName evidence="4">DNA protecting protein DprA</fullName>
    </submittedName>
</protein>
<evidence type="ECO:0000259" key="2">
    <source>
        <dbReference type="Pfam" id="PF02481"/>
    </source>
</evidence>
<accession>A0A318EAL4</accession>
<keyword evidence="5" id="KW-1185">Reference proteome</keyword>
<dbReference type="NCBIfam" id="TIGR00732">
    <property type="entry name" value="dprA"/>
    <property type="match status" value="1"/>
</dbReference>
<organism evidence="4 5">
    <name type="scientific">Sinimarinibacterium flocculans</name>
    <dbReference type="NCBI Taxonomy" id="985250"/>
    <lineage>
        <taxon>Bacteria</taxon>
        <taxon>Pseudomonadati</taxon>
        <taxon>Pseudomonadota</taxon>
        <taxon>Gammaproteobacteria</taxon>
        <taxon>Nevskiales</taxon>
        <taxon>Nevskiaceae</taxon>
        <taxon>Sinimarinibacterium</taxon>
    </lineage>
</organism>
<feature type="domain" description="Smf/DprA SLOG" evidence="2">
    <location>
        <begin position="80"/>
        <end position="288"/>
    </location>
</feature>
<dbReference type="Pfam" id="PF17782">
    <property type="entry name" value="WHD_DprA"/>
    <property type="match status" value="1"/>
</dbReference>
<name>A0A318EAL4_9GAMM</name>
<evidence type="ECO:0000256" key="1">
    <source>
        <dbReference type="ARBA" id="ARBA00006525"/>
    </source>
</evidence>
<dbReference type="InterPro" id="IPR057666">
    <property type="entry name" value="DrpA_SLOG"/>
</dbReference>
<dbReference type="PANTHER" id="PTHR43022">
    <property type="entry name" value="PROTEIN SMF"/>
    <property type="match status" value="1"/>
</dbReference>
<dbReference type="SUPFAM" id="SSF102405">
    <property type="entry name" value="MCP/YpsA-like"/>
    <property type="match status" value="1"/>
</dbReference>